<sequence length="210" mass="24508">MKLSDLFSFGDRYSSVTVQMTSTREWTWAEPGGLWEYRMLLTGDYRGAEFPLEFRHYSGKRYDDVLGTGYASLYLISDRFREVLEKNNFTGWKCFPVRLFTKKGEEVTGYQGFSVTGRAGRIDREKSEIVYIEYPTGIQEANYKGIHVDMEQWDGSDIFMPDKWFGIVMTRKVRDALLAEKITNIRFENMAEYLTPCYMVTLANKNNDSQ</sequence>
<dbReference type="AlphaFoldDB" id="A0A0C3R940"/>
<feature type="domain" description="Immunity MXAN-0049 protein" evidence="1">
    <location>
        <begin position="25"/>
        <end position="191"/>
    </location>
</feature>
<proteinExistence type="predicted"/>
<evidence type="ECO:0000259" key="1">
    <source>
        <dbReference type="Pfam" id="PF07791"/>
    </source>
</evidence>
<organism evidence="2 3">
    <name type="scientific">Sanguibacteroides justesenii</name>
    <dbReference type="NCBI Taxonomy" id="1547597"/>
    <lineage>
        <taxon>Bacteria</taxon>
        <taxon>Pseudomonadati</taxon>
        <taxon>Bacteroidota</taxon>
        <taxon>Bacteroidia</taxon>
        <taxon>Bacteroidales</taxon>
        <taxon>Porphyromonadaceae</taxon>
        <taxon>Sanguibacteroides</taxon>
    </lineage>
</organism>
<dbReference type="RefSeq" id="WP_041504727.1">
    <property type="nucleotide sequence ID" value="NZ_JPIU01000024.1"/>
</dbReference>
<comment type="caution">
    <text evidence="2">The sequence shown here is derived from an EMBL/GenBank/DDBJ whole genome shotgun (WGS) entry which is preliminary data.</text>
</comment>
<gene>
    <name evidence="2" type="ORF">BA92_01225</name>
</gene>
<protein>
    <recommendedName>
        <fullName evidence="1">Immunity MXAN-0049 protein domain-containing protein</fullName>
    </recommendedName>
</protein>
<name>A0A0C3R940_9PORP</name>
<keyword evidence="3" id="KW-1185">Reference proteome</keyword>
<evidence type="ECO:0000313" key="3">
    <source>
        <dbReference type="Proteomes" id="UP000031980"/>
    </source>
</evidence>
<accession>A0A0C3R940</accession>
<dbReference type="EMBL" id="JPIU01000024">
    <property type="protein sequence ID" value="KIO47100.1"/>
    <property type="molecule type" value="Genomic_DNA"/>
</dbReference>
<dbReference type="Proteomes" id="UP000031980">
    <property type="component" value="Unassembled WGS sequence"/>
</dbReference>
<reference evidence="2 3" key="1">
    <citation type="submission" date="2014-07" db="EMBL/GenBank/DDBJ databases">
        <title>Porphyromonadaceae bacterium OUH 308042 = ATCC BAA-2681 = DSM 28342 draft genome.</title>
        <authorList>
            <person name="Sydenham T.V."/>
            <person name="Hasman H."/>
            <person name="Justensen U.S."/>
        </authorList>
    </citation>
    <scope>NUCLEOTIDE SEQUENCE [LARGE SCALE GENOMIC DNA]</scope>
    <source>
        <strain evidence="2 3">OUH 308042</strain>
    </source>
</reference>
<dbReference type="InterPro" id="IPR012433">
    <property type="entry name" value="Imm11"/>
</dbReference>
<dbReference type="Pfam" id="PF07791">
    <property type="entry name" value="Imm11"/>
    <property type="match status" value="1"/>
</dbReference>
<evidence type="ECO:0000313" key="2">
    <source>
        <dbReference type="EMBL" id="KIO47100.1"/>
    </source>
</evidence>